<dbReference type="Proteomes" id="UP000006727">
    <property type="component" value="Chromosome 1"/>
</dbReference>
<sequence>MALLFTSYDYLRFTTIYFLKHQSKVFQSF</sequence>
<dbReference type="EnsemblPlants" id="Pp3c1_9166V3.1">
    <property type="protein sequence ID" value="Pp3c1_9166V3.1"/>
    <property type="gene ID" value="Pp3c1_9166"/>
</dbReference>
<protein>
    <submittedName>
        <fullName evidence="1 2">Uncharacterized protein</fullName>
    </submittedName>
</protein>
<evidence type="ECO:0000313" key="2">
    <source>
        <dbReference type="EnsemblPlants" id="Pp3c1_9166V3.1"/>
    </source>
</evidence>
<accession>A0A2K1L7J8</accession>
<reference evidence="1 3" key="2">
    <citation type="journal article" date="2018" name="Plant J.">
        <title>The Physcomitrella patens chromosome-scale assembly reveals moss genome structure and evolution.</title>
        <authorList>
            <person name="Lang D."/>
            <person name="Ullrich K.K."/>
            <person name="Murat F."/>
            <person name="Fuchs J."/>
            <person name="Jenkins J."/>
            <person name="Haas F.B."/>
            <person name="Piednoel M."/>
            <person name="Gundlach H."/>
            <person name="Van Bel M."/>
            <person name="Meyberg R."/>
            <person name="Vives C."/>
            <person name="Morata J."/>
            <person name="Symeonidi A."/>
            <person name="Hiss M."/>
            <person name="Muchero W."/>
            <person name="Kamisugi Y."/>
            <person name="Saleh O."/>
            <person name="Blanc G."/>
            <person name="Decker E.L."/>
            <person name="van Gessel N."/>
            <person name="Grimwood J."/>
            <person name="Hayes R.D."/>
            <person name="Graham S.W."/>
            <person name="Gunter L.E."/>
            <person name="McDaniel S.F."/>
            <person name="Hoernstein S.N.W."/>
            <person name="Larsson A."/>
            <person name="Li F.W."/>
            <person name="Perroud P.F."/>
            <person name="Phillips J."/>
            <person name="Ranjan P."/>
            <person name="Rokshar D.S."/>
            <person name="Rothfels C.J."/>
            <person name="Schneider L."/>
            <person name="Shu S."/>
            <person name="Stevenson D.W."/>
            <person name="Thummler F."/>
            <person name="Tillich M."/>
            <person name="Villarreal Aguilar J.C."/>
            <person name="Widiez T."/>
            <person name="Wong G.K."/>
            <person name="Wymore A."/>
            <person name="Zhang Y."/>
            <person name="Zimmer A.D."/>
            <person name="Quatrano R.S."/>
            <person name="Mayer K.F.X."/>
            <person name="Goodstein D."/>
            <person name="Casacuberta J.M."/>
            <person name="Vandepoele K."/>
            <person name="Reski R."/>
            <person name="Cuming A.C."/>
            <person name="Tuskan G.A."/>
            <person name="Maumus F."/>
            <person name="Salse J."/>
            <person name="Schmutz J."/>
            <person name="Rensing S.A."/>
        </authorList>
    </citation>
    <scope>NUCLEOTIDE SEQUENCE [LARGE SCALE GENOMIC DNA]</scope>
    <source>
        <strain evidence="2 3">cv. Gransden 2004</strain>
    </source>
</reference>
<evidence type="ECO:0000313" key="1">
    <source>
        <dbReference type="EMBL" id="PNR61997.1"/>
    </source>
</evidence>
<reference evidence="2" key="3">
    <citation type="submission" date="2020-12" db="UniProtKB">
        <authorList>
            <consortium name="EnsemblPlants"/>
        </authorList>
    </citation>
    <scope>IDENTIFICATION</scope>
</reference>
<dbReference type="EMBL" id="ABEU02000001">
    <property type="protein sequence ID" value="PNR61997.1"/>
    <property type="molecule type" value="Genomic_DNA"/>
</dbReference>
<dbReference type="AlphaFoldDB" id="A0A2K1L7J8"/>
<reference evidence="1 3" key="1">
    <citation type="journal article" date="2008" name="Science">
        <title>The Physcomitrella genome reveals evolutionary insights into the conquest of land by plants.</title>
        <authorList>
            <person name="Rensing S."/>
            <person name="Lang D."/>
            <person name="Zimmer A."/>
            <person name="Terry A."/>
            <person name="Salamov A."/>
            <person name="Shapiro H."/>
            <person name="Nishiyama T."/>
            <person name="Perroud P.-F."/>
            <person name="Lindquist E."/>
            <person name="Kamisugi Y."/>
            <person name="Tanahashi T."/>
            <person name="Sakakibara K."/>
            <person name="Fujita T."/>
            <person name="Oishi K."/>
            <person name="Shin-I T."/>
            <person name="Kuroki Y."/>
            <person name="Toyoda A."/>
            <person name="Suzuki Y."/>
            <person name="Hashimoto A."/>
            <person name="Yamaguchi K."/>
            <person name="Sugano A."/>
            <person name="Kohara Y."/>
            <person name="Fujiyama A."/>
            <person name="Anterola A."/>
            <person name="Aoki S."/>
            <person name="Ashton N."/>
            <person name="Barbazuk W.B."/>
            <person name="Barker E."/>
            <person name="Bennetzen J."/>
            <person name="Bezanilla M."/>
            <person name="Blankenship R."/>
            <person name="Cho S.H."/>
            <person name="Dutcher S."/>
            <person name="Estelle M."/>
            <person name="Fawcett J.A."/>
            <person name="Gundlach H."/>
            <person name="Hanada K."/>
            <person name="Heyl A."/>
            <person name="Hicks K.A."/>
            <person name="Hugh J."/>
            <person name="Lohr M."/>
            <person name="Mayer K."/>
            <person name="Melkozernov A."/>
            <person name="Murata T."/>
            <person name="Nelson D."/>
            <person name="Pils B."/>
            <person name="Prigge M."/>
            <person name="Reiss B."/>
            <person name="Renner T."/>
            <person name="Rombauts S."/>
            <person name="Rushton P."/>
            <person name="Sanderfoot A."/>
            <person name="Schween G."/>
            <person name="Shiu S.-H."/>
            <person name="Stueber K."/>
            <person name="Theodoulou F.L."/>
            <person name="Tu H."/>
            <person name="Van de Peer Y."/>
            <person name="Verrier P.J."/>
            <person name="Waters E."/>
            <person name="Wood A."/>
            <person name="Yang L."/>
            <person name="Cove D."/>
            <person name="Cuming A."/>
            <person name="Hasebe M."/>
            <person name="Lucas S."/>
            <person name="Mishler D.B."/>
            <person name="Reski R."/>
            <person name="Grigoriev I."/>
            <person name="Quatrano R.S."/>
            <person name="Boore J.L."/>
        </authorList>
    </citation>
    <scope>NUCLEOTIDE SEQUENCE [LARGE SCALE GENOMIC DNA]</scope>
    <source>
        <strain evidence="2 3">cv. Gransden 2004</strain>
    </source>
</reference>
<dbReference type="Gramene" id="Pp3c1_9166V3.1">
    <property type="protein sequence ID" value="Pp3c1_9166V3.1"/>
    <property type="gene ID" value="Pp3c1_9166"/>
</dbReference>
<name>A0A2K1L7J8_PHYPA</name>
<keyword evidence="3" id="KW-1185">Reference proteome</keyword>
<gene>
    <name evidence="1" type="ORF">PHYPA_000421</name>
</gene>
<organism evidence="1">
    <name type="scientific">Physcomitrium patens</name>
    <name type="common">Spreading-leaved earth moss</name>
    <name type="synonym">Physcomitrella patens</name>
    <dbReference type="NCBI Taxonomy" id="3218"/>
    <lineage>
        <taxon>Eukaryota</taxon>
        <taxon>Viridiplantae</taxon>
        <taxon>Streptophyta</taxon>
        <taxon>Embryophyta</taxon>
        <taxon>Bryophyta</taxon>
        <taxon>Bryophytina</taxon>
        <taxon>Bryopsida</taxon>
        <taxon>Funariidae</taxon>
        <taxon>Funariales</taxon>
        <taxon>Funariaceae</taxon>
        <taxon>Physcomitrium</taxon>
    </lineage>
</organism>
<evidence type="ECO:0000313" key="3">
    <source>
        <dbReference type="Proteomes" id="UP000006727"/>
    </source>
</evidence>
<proteinExistence type="predicted"/>
<dbReference type="InParanoid" id="A0A2K1L7J8"/>